<comment type="caution">
    <text evidence="2">The sequence shown here is derived from an EMBL/GenBank/DDBJ whole genome shotgun (WGS) entry which is preliminary data.</text>
</comment>
<sequence>MRMVHQWHNLKQLGHGGRAHNLAGVNTTAKGELAVLCPACLQPGKNLLPDWEQEPLSIKLKQKVVSSDAADPSLNAGWAYFVEEHRYNTCISHNVVNMVDIKSSCGLAATGIGTIDCARHDMKLPNGVGDLQKGEQYINMDYIVCLALFIFTMSMINISYDIVCQWHKRLWTWMETMPEYLCPPHESSLICFFVPKFHIQAHVYKCHTNFSFNWLRYGWSNINRVASSTKEMGPGTWRDTLDDHFSDWNWKKITALGA</sequence>
<dbReference type="Proteomes" id="UP000807769">
    <property type="component" value="Unassembled WGS sequence"/>
</dbReference>
<reference evidence="2" key="1">
    <citation type="journal article" date="2020" name="New Phytol.">
        <title>Comparative genomics reveals dynamic genome evolution in host specialist ectomycorrhizal fungi.</title>
        <authorList>
            <person name="Lofgren L.A."/>
            <person name="Nguyen N.H."/>
            <person name="Vilgalys R."/>
            <person name="Ruytinx J."/>
            <person name="Liao H.L."/>
            <person name="Branco S."/>
            <person name="Kuo A."/>
            <person name="LaButti K."/>
            <person name="Lipzen A."/>
            <person name="Andreopoulos W."/>
            <person name="Pangilinan J."/>
            <person name="Riley R."/>
            <person name="Hundley H."/>
            <person name="Na H."/>
            <person name="Barry K."/>
            <person name="Grigoriev I.V."/>
            <person name="Stajich J.E."/>
            <person name="Kennedy P.G."/>
        </authorList>
    </citation>
    <scope>NUCLEOTIDE SEQUENCE</scope>
    <source>
        <strain evidence="2">MN1</strain>
    </source>
</reference>
<name>A0A9P7E343_9AGAM</name>
<dbReference type="RefSeq" id="XP_041189338.1">
    <property type="nucleotide sequence ID" value="XM_041338581.1"/>
</dbReference>
<evidence type="ECO:0000313" key="2">
    <source>
        <dbReference type="EMBL" id="KAG1809624.1"/>
    </source>
</evidence>
<dbReference type="OrthoDB" id="3257768at2759"/>
<keyword evidence="1" id="KW-0472">Membrane</keyword>
<keyword evidence="1" id="KW-0812">Transmembrane</keyword>
<gene>
    <name evidence="2" type="ORF">BJ212DRAFT_1448720</name>
</gene>
<evidence type="ECO:0000256" key="1">
    <source>
        <dbReference type="SAM" id="Phobius"/>
    </source>
</evidence>
<dbReference type="AlphaFoldDB" id="A0A9P7E343"/>
<evidence type="ECO:0008006" key="4">
    <source>
        <dbReference type="Google" id="ProtNLM"/>
    </source>
</evidence>
<organism evidence="2 3">
    <name type="scientific">Suillus subaureus</name>
    <dbReference type="NCBI Taxonomy" id="48587"/>
    <lineage>
        <taxon>Eukaryota</taxon>
        <taxon>Fungi</taxon>
        <taxon>Dikarya</taxon>
        <taxon>Basidiomycota</taxon>
        <taxon>Agaricomycotina</taxon>
        <taxon>Agaricomycetes</taxon>
        <taxon>Agaricomycetidae</taxon>
        <taxon>Boletales</taxon>
        <taxon>Suillineae</taxon>
        <taxon>Suillaceae</taxon>
        <taxon>Suillus</taxon>
    </lineage>
</organism>
<proteinExistence type="predicted"/>
<keyword evidence="3" id="KW-1185">Reference proteome</keyword>
<dbReference type="Pfam" id="PF18758">
    <property type="entry name" value="KDZ"/>
    <property type="match status" value="1"/>
</dbReference>
<feature type="transmembrane region" description="Helical" evidence="1">
    <location>
        <begin position="142"/>
        <end position="160"/>
    </location>
</feature>
<keyword evidence="1" id="KW-1133">Transmembrane helix</keyword>
<dbReference type="InterPro" id="IPR040521">
    <property type="entry name" value="KDZ"/>
</dbReference>
<dbReference type="EMBL" id="JABBWG010000033">
    <property type="protein sequence ID" value="KAG1809624.1"/>
    <property type="molecule type" value="Genomic_DNA"/>
</dbReference>
<dbReference type="GeneID" id="64632597"/>
<evidence type="ECO:0000313" key="3">
    <source>
        <dbReference type="Proteomes" id="UP000807769"/>
    </source>
</evidence>
<protein>
    <recommendedName>
        <fullName evidence="4">CxC2-like cysteine cluster KDZ transposase-associated domain-containing protein</fullName>
    </recommendedName>
</protein>
<accession>A0A9P7E343</accession>